<dbReference type="AlphaFoldDB" id="A0AAW2YMP9"/>
<comment type="caution">
    <text evidence="10">The sequence shown here is derived from an EMBL/GenBank/DDBJ whole genome shotgun (WGS) entry which is preliminary data.</text>
</comment>
<feature type="region of interest" description="Disordered" evidence="9">
    <location>
        <begin position="402"/>
        <end position="449"/>
    </location>
</feature>
<comment type="similarity">
    <text evidence="2">Belongs to the NAF1 family.</text>
</comment>
<feature type="region of interest" description="Disordered" evidence="9">
    <location>
        <begin position="1"/>
        <end position="22"/>
    </location>
</feature>
<dbReference type="InterPro" id="IPR007504">
    <property type="entry name" value="H/ACA_rnp_Gar1/Naf1"/>
</dbReference>
<keyword evidence="8" id="KW-0539">Nucleus</keyword>
<feature type="compositionally biased region" description="Basic residues" evidence="9">
    <location>
        <begin position="403"/>
        <end position="429"/>
    </location>
</feature>
<feature type="compositionally biased region" description="Polar residues" evidence="9">
    <location>
        <begin position="90"/>
        <end position="125"/>
    </location>
</feature>
<gene>
    <name evidence="10" type="ORF">AKO1_008430</name>
</gene>
<keyword evidence="10" id="KW-0687">Ribonucleoprotein</keyword>
<evidence type="ECO:0000256" key="8">
    <source>
        <dbReference type="ARBA" id="ARBA00023242"/>
    </source>
</evidence>
<dbReference type="GO" id="GO:0001522">
    <property type="term" value="P:pseudouridine synthesis"/>
    <property type="evidence" value="ECO:0007669"/>
    <property type="project" value="InterPro"/>
</dbReference>
<dbReference type="GO" id="GO:0003723">
    <property type="term" value="F:RNA binding"/>
    <property type="evidence" value="ECO:0007669"/>
    <property type="project" value="UniProtKB-KW"/>
</dbReference>
<feature type="compositionally biased region" description="Polar residues" evidence="9">
    <location>
        <begin position="1"/>
        <end position="15"/>
    </location>
</feature>
<dbReference type="Proteomes" id="UP001431209">
    <property type="component" value="Unassembled WGS sequence"/>
</dbReference>
<reference evidence="10 11" key="1">
    <citation type="submission" date="2024-03" db="EMBL/GenBank/DDBJ databases">
        <title>The Acrasis kona genome and developmental transcriptomes reveal deep origins of eukaryotic multicellular pathways.</title>
        <authorList>
            <person name="Sheikh S."/>
            <person name="Fu C.-J."/>
            <person name="Brown M.W."/>
            <person name="Baldauf S.L."/>
        </authorList>
    </citation>
    <scope>NUCLEOTIDE SEQUENCE [LARGE SCALE GENOMIC DNA]</scope>
    <source>
        <strain evidence="10 11">ATCC MYA-3509</strain>
    </source>
</reference>
<keyword evidence="5" id="KW-0698">rRNA processing</keyword>
<dbReference type="Pfam" id="PF04410">
    <property type="entry name" value="Gar1"/>
    <property type="match status" value="1"/>
</dbReference>
<organism evidence="10 11">
    <name type="scientific">Acrasis kona</name>
    <dbReference type="NCBI Taxonomy" id="1008807"/>
    <lineage>
        <taxon>Eukaryota</taxon>
        <taxon>Discoba</taxon>
        <taxon>Heterolobosea</taxon>
        <taxon>Tetramitia</taxon>
        <taxon>Eutetramitia</taxon>
        <taxon>Acrasidae</taxon>
        <taxon>Acrasis</taxon>
    </lineage>
</organism>
<feature type="region of interest" description="Disordered" evidence="9">
    <location>
        <begin position="463"/>
        <end position="495"/>
    </location>
</feature>
<feature type="region of interest" description="Disordered" evidence="9">
    <location>
        <begin position="79"/>
        <end position="195"/>
    </location>
</feature>
<evidence type="ECO:0000256" key="2">
    <source>
        <dbReference type="ARBA" id="ARBA00009801"/>
    </source>
</evidence>
<evidence type="ECO:0000313" key="10">
    <source>
        <dbReference type="EMBL" id="KAL0478125.1"/>
    </source>
</evidence>
<dbReference type="GO" id="GO:0005732">
    <property type="term" value="C:sno(s)RNA-containing ribonucleoprotein complex"/>
    <property type="evidence" value="ECO:0007669"/>
    <property type="project" value="InterPro"/>
</dbReference>
<comment type="subcellular location">
    <subcellularLocation>
        <location evidence="1">Nucleus</location>
    </subcellularLocation>
</comment>
<feature type="compositionally biased region" description="Acidic residues" evidence="9">
    <location>
        <begin position="147"/>
        <end position="161"/>
    </location>
</feature>
<accession>A0AAW2YMP9</accession>
<evidence type="ECO:0000313" key="11">
    <source>
        <dbReference type="Proteomes" id="UP001431209"/>
    </source>
</evidence>
<dbReference type="InterPro" id="IPR009000">
    <property type="entry name" value="Transl_B-barrel_sf"/>
</dbReference>
<dbReference type="SUPFAM" id="SSF50447">
    <property type="entry name" value="Translation proteins"/>
    <property type="match status" value="1"/>
</dbReference>
<keyword evidence="4" id="KW-0690">Ribosome biogenesis</keyword>
<sequence>MEEGEQNVQFNTEKTINMEHNDDTKHEYIETTTAHSTPIQEVEMNEPQLLLQDNLNKHQSNVDDSREIDEQKNAEILEVKNVTLAAPPHNTFTEQSENDINMSETSSNASNINQEQKTELTTQDQMEVDTIDKLPPKPTKKKIVPDSDSDSDSDSSEDEEEQTRKMYGFAKKTNVEDNEQEDKPRVEKSHSSTLDPILGYKEEEISLVPQQDPSTMKLLGTIYKLIEALVIIRVNPPPKDSQSSDIIPVQLVPTSMRQKITVKESHIPVRICEGSVLFNSEGKAIGKVCDIFGPIQQPFYTIRYPSPQVMEQVIQNASDIFYNDEHALFFDANSVIQTSIKGYDRFSANDEDNNDFSDDEQEKSVNKEMFHIPQPLIPELESEEAMLNPDLLLIQQELSQPIKVHHTNQRGNNRRGRGRGRGKAHHNNPRHTPYDATKSPIPPPFVVPTGVSHQVLSEDMSTFKESSSLIVEPTSSTTQTNEVTVPSSGQNPFAA</sequence>
<dbReference type="EMBL" id="JAOPGA020000310">
    <property type="protein sequence ID" value="KAL0478125.1"/>
    <property type="molecule type" value="Genomic_DNA"/>
</dbReference>
<dbReference type="PANTHER" id="PTHR31633:SF1">
    <property type="entry name" value="H_ACA RIBONUCLEOPROTEIN COMPLEX NON-CORE SUBUNIT NAF1"/>
    <property type="match status" value="1"/>
</dbReference>
<evidence type="ECO:0000256" key="7">
    <source>
        <dbReference type="ARBA" id="ARBA00022884"/>
    </source>
</evidence>
<protein>
    <recommendedName>
        <fullName evidence="3">H/ACA ribonucleoprotein complex non-core subunit NAF1</fullName>
    </recommendedName>
</protein>
<dbReference type="Gene3D" id="2.40.10.230">
    <property type="entry name" value="Probable tRNA pseudouridine synthase domain"/>
    <property type="match status" value="1"/>
</dbReference>
<dbReference type="InterPro" id="IPR040309">
    <property type="entry name" value="Naf1"/>
</dbReference>
<evidence type="ECO:0000256" key="9">
    <source>
        <dbReference type="SAM" id="MobiDB-lite"/>
    </source>
</evidence>
<evidence type="ECO:0000256" key="3">
    <source>
        <dbReference type="ARBA" id="ARBA00021438"/>
    </source>
</evidence>
<evidence type="ECO:0000256" key="1">
    <source>
        <dbReference type="ARBA" id="ARBA00004123"/>
    </source>
</evidence>
<keyword evidence="7" id="KW-0694">RNA-binding</keyword>
<dbReference type="InterPro" id="IPR038664">
    <property type="entry name" value="Gar1/Naf1_Cbf5-bd_sf"/>
</dbReference>
<keyword evidence="6" id="KW-0597">Phosphoprotein</keyword>
<feature type="compositionally biased region" description="Basic and acidic residues" evidence="9">
    <location>
        <begin position="181"/>
        <end position="190"/>
    </location>
</feature>
<dbReference type="GO" id="GO:0005634">
    <property type="term" value="C:nucleus"/>
    <property type="evidence" value="ECO:0007669"/>
    <property type="project" value="UniProtKB-SubCell"/>
</dbReference>
<evidence type="ECO:0000256" key="4">
    <source>
        <dbReference type="ARBA" id="ARBA00022517"/>
    </source>
</evidence>
<dbReference type="GO" id="GO:0000493">
    <property type="term" value="P:box H/ACA snoRNP assembly"/>
    <property type="evidence" value="ECO:0007669"/>
    <property type="project" value="InterPro"/>
</dbReference>
<keyword evidence="11" id="KW-1185">Reference proteome</keyword>
<proteinExistence type="inferred from homology"/>
<name>A0AAW2YMP9_9EUKA</name>
<dbReference type="GO" id="GO:0006364">
    <property type="term" value="P:rRNA processing"/>
    <property type="evidence" value="ECO:0007669"/>
    <property type="project" value="UniProtKB-KW"/>
</dbReference>
<evidence type="ECO:0000256" key="5">
    <source>
        <dbReference type="ARBA" id="ARBA00022552"/>
    </source>
</evidence>
<dbReference type="PANTHER" id="PTHR31633">
    <property type="entry name" value="H/ACA RIBONUCLEOPROTEIN COMPLEX NON-CORE SUBUNIT NAF1"/>
    <property type="match status" value="1"/>
</dbReference>
<evidence type="ECO:0000256" key="6">
    <source>
        <dbReference type="ARBA" id="ARBA00022553"/>
    </source>
</evidence>